<accession>A0ABU7KMU6</accession>
<dbReference type="EMBL" id="JAUUCC010000013">
    <property type="protein sequence ID" value="MEE2050339.1"/>
    <property type="molecule type" value="Genomic_DNA"/>
</dbReference>
<proteinExistence type="predicted"/>
<dbReference type="RefSeq" id="WP_330157564.1">
    <property type="nucleotide sequence ID" value="NZ_BAAAJA010000059.1"/>
</dbReference>
<comment type="caution">
    <text evidence="1">The sequence shown here is derived from an EMBL/GenBank/DDBJ whole genome shotgun (WGS) entry which is preliminary data.</text>
</comment>
<evidence type="ECO:0000313" key="2">
    <source>
        <dbReference type="Proteomes" id="UP001348641"/>
    </source>
</evidence>
<gene>
    <name evidence="1" type="ORF">Q8A49_07505</name>
</gene>
<sequence length="99" mass="11258">MSRADWDDPADLKAMATTWATRKAARAEGRAARFRLRARVLLSRIPPDWLEAATTEPCRQIVGGSRCGRKPTRLHREGRRCFEHAPVAITYTRKDDPRG</sequence>
<reference evidence="1 2" key="1">
    <citation type="submission" date="2023-07" db="EMBL/GenBank/DDBJ databases">
        <authorList>
            <person name="Girao M."/>
            <person name="Carvalho M.F."/>
        </authorList>
    </citation>
    <scope>NUCLEOTIDE SEQUENCE [LARGE SCALE GENOMIC DNA]</scope>
    <source>
        <strain evidence="1 2">66/93</strain>
    </source>
</reference>
<organism evidence="1 2">
    <name type="scientific">Nocardiopsis tropica</name>
    <dbReference type="NCBI Taxonomy" id="109330"/>
    <lineage>
        <taxon>Bacteria</taxon>
        <taxon>Bacillati</taxon>
        <taxon>Actinomycetota</taxon>
        <taxon>Actinomycetes</taxon>
        <taxon>Streptosporangiales</taxon>
        <taxon>Nocardiopsidaceae</taxon>
        <taxon>Nocardiopsis</taxon>
    </lineage>
</organism>
<protein>
    <submittedName>
        <fullName evidence="1">Uncharacterized protein</fullName>
    </submittedName>
</protein>
<name>A0ABU7KMU6_9ACTN</name>
<dbReference type="Proteomes" id="UP001348641">
    <property type="component" value="Unassembled WGS sequence"/>
</dbReference>
<evidence type="ECO:0000313" key="1">
    <source>
        <dbReference type="EMBL" id="MEE2050339.1"/>
    </source>
</evidence>